<dbReference type="Pfam" id="PF23609">
    <property type="entry name" value="Beta-prop_EIPR1"/>
    <property type="match status" value="1"/>
</dbReference>
<dbReference type="eggNOG" id="KOG1007">
    <property type="taxonomic scope" value="Eukaryota"/>
</dbReference>
<evidence type="ECO:0000313" key="7">
    <source>
        <dbReference type="Proteomes" id="UP000002009"/>
    </source>
</evidence>
<accession>C1FH27</accession>
<dbReference type="RefSeq" id="XP_002508494.1">
    <property type="nucleotide sequence ID" value="XM_002508448.1"/>
</dbReference>
<dbReference type="InterPro" id="IPR019775">
    <property type="entry name" value="WD40_repeat_CS"/>
</dbReference>
<dbReference type="SMART" id="SM00320">
    <property type="entry name" value="WD40"/>
    <property type="match status" value="5"/>
</dbReference>
<keyword evidence="7" id="KW-1185">Reference proteome</keyword>
<organism evidence="6 7">
    <name type="scientific">Micromonas commoda (strain RCC299 / NOUM17 / CCMP2709)</name>
    <name type="common">Picoplanktonic green alga</name>
    <dbReference type="NCBI Taxonomy" id="296587"/>
    <lineage>
        <taxon>Eukaryota</taxon>
        <taxon>Viridiplantae</taxon>
        <taxon>Chlorophyta</taxon>
        <taxon>Mamiellophyceae</taxon>
        <taxon>Mamiellales</taxon>
        <taxon>Mamiellaceae</taxon>
        <taxon>Micromonas</taxon>
    </lineage>
</organism>
<reference evidence="6 7" key="1">
    <citation type="journal article" date="2009" name="Science">
        <title>Green evolution and dynamic adaptations revealed by genomes of the marine picoeukaryotes Micromonas.</title>
        <authorList>
            <person name="Worden A.Z."/>
            <person name="Lee J.H."/>
            <person name="Mock T."/>
            <person name="Rouze P."/>
            <person name="Simmons M.P."/>
            <person name="Aerts A.L."/>
            <person name="Allen A.E."/>
            <person name="Cuvelier M.L."/>
            <person name="Derelle E."/>
            <person name="Everett M.V."/>
            <person name="Foulon E."/>
            <person name="Grimwood J."/>
            <person name="Gundlach H."/>
            <person name="Henrissat B."/>
            <person name="Napoli C."/>
            <person name="McDonald S.M."/>
            <person name="Parker M.S."/>
            <person name="Rombauts S."/>
            <person name="Salamov A."/>
            <person name="Von Dassow P."/>
            <person name="Badger J.H."/>
            <person name="Coutinho P.M."/>
            <person name="Demir E."/>
            <person name="Dubchak I."/>
            <person name="Gentemann C."/>
            <person name="Eikrem W."/>
            <person name="Gready J.E."/>
            <person name="John U."/>
            <person name="Lanier W."/>
            <person name="Lindquist E.A."/>
            <person name="Lucas S."/>
            <person name="Mayer K.F."/>
            <person name="Moreau H."/>
            <person name="Not F."/>
            <person name="Otillar R."/>
            <person name="Panaud O."/>
            <person name="Pangilinan J."/>
            <person name="Paulsen I."/>
            <person name="Piegu B."/>
            <person name="Poliakov A."/>
            <person name="Robbens S."/>
            <person name="Schmutz J."/>
            <person name="Toulza E."/>
            <person name="Wyss T."/>
            <person name="Zelensky A."/>
            <person name="Zhou K."/>
            <person name="Armbrust E.V."/>
            <person name="Bhattacharya D."/>
            <person name="Goodenough U.W."/>
            <person name="Van de Peer Y."/>
            <person name="Grigoriev I.V."/>
        </authorList>
    </citation>
    <scope>NUCLEOTIDE SEQUENCE [LARGE SCALE GENOMIC DNA]</scope>
    <source>
        <strain evidence="7">RCC299 / NOUM17</strain>
    </source>
</reference>
<dbReference type="InParanoid" id="C1FH27"/>
<keyword evidence="2 4" id="KW-0853">WD repeat</keyword>
<dbReference type="Gene3D" id="2.130.10.10">
    <property type="entry name" value="YVTN repeat-like/Quinoprotein amine dehydrogenase"/>
    <property type="match status" value="1"/>
</dbReference>
<dbReference type="PROSITE" id="PS50294">
    <property type="entry name" value="WD_REPEATS_REGION"/>
    <property type="match status" value="1"/>
</dbReference>
<comment type="similarity">
    <text evidence="1">Belongs to the WD repeat EIPR1 family.</text>
</comment>
<dbReference type="InterPro" id="IPR040323">
    <property type="entry name" value="EIPR1"/>
</dbReference>
<evidence type="ECO:0000256" key="2">
    <source>
        <dbReference type="ARBA" id="ARBA00022574"/>
    </source>
</evidence>
<gene>
    <name evidence="6" type="ORF">MICPUN_61935</name>
</gene>
<dbReference type="Proteomes" id="UP000002009">
    <property type="component" value="Chromosome 10"/>
</dbReference>
<dbReference type="InterPro" id="IPR001680">
    <property type="entry name" value="WD40_rpt"/>
</dbReference>
<dbReference type="SUPFAM" id="SSF50978">
    <property type="entry name" value="WD40 repeat-like"/>
    <property type="match status" value="1"/>
</dbReference>
<protein>
    <recommendedName>
        <fullName evidence="5">EIPR1-like beta-propeller domain-containing protein</fullName>
    </recommendedName>
</protein>
<dbReference type="AlphaFoldDB" id="C1FH27"/>
<evidence type="ECO:0000256" key="4">
    <source>
        <dbReference type="PROSITE-ProRule" id="PRU00221"/>
    </source>
</evidence>
<feature type="repeat" description="WD" evidence="4">
    <location>
        <begin position="274"/>
        <end position="307"/>
    </location>
</feature>
<evidence type="ECO:0000259" key="5">
    <source>
        <dbReference type="Pfam" id="PF23609"/>
    </source>
</evidence>
<dbReference type="InterPro" id="IPR015943">
    <property type="entry name" value="WD40/YVTN_repeat-like_dom_sf"/>
</dbReference>
<dbReference type="InterPro" id="IPR059104">
    <property type="entry name" value="Beta-prop_EIPR1-like"/>
</dbReference>
<dbReference type="STRING" id="296587.C1FH27"/>
<dbReference type="InterPro" id="IPR036322">
    <property type="entry name" value="WD40_repeat_dom_sf"/>
</dbReference>
<proteinExistence type="inferred from homology"/>
<dbReference type="GO" id="GO:0016567">
    <property type="term" value="P:protein ubiquitination"/>
    <property type="evidence" value="ECO:0007669"/>
    <property type="project" value="TreeGrafter"/>
</dbReference>
<evidence type="ECO:0000256" key="3">
    <source>
        <dbReference type="ARBA" id="ARBA00022737"/>
    </source>
</evidence>
<evidence type="ECO:0000313" key="6">
    <source>
        <dbReference type="EMBL" id="ACO69752.1"/>
    </source>
</evidence>
<dbReference type="PROSITE" id="PS50082">
    <property type="entry name" value="WD_REPEATS_2"/>
    <property type="match status" value="2"/>
</dbReference>
<dbReference type="PANTHER" id="PTHR14205">
    <property type="entry name" value="WD-REPEAT PROTEIN"/>
    <property type="match status" value="1"/>
</dbReference>
<dbReference type="PROSITE" id="PS00678">
    <property type="entry name" value="WD_REPEATS_1"/>
    <property type="match status" value="1"/>
</dbReference>
<dbReference type="KEGG" id="mis:MICPUN_61935"/>
<dbReference type="EMBL" id="CP001576">
    <property type="protein sequence ID" value="ACO69752.1"/>
    <property type="molecule type" value="Genomic_DNA"/>
</dbReference>
<sequence length="384" mass="39757">MATYDCDAPARSLVAVGGGDATMFAAGTQTIRGGNAIHIVSHDRDRDVARCAAVLTHPDGEIWSMDARCSDGGSGGVRDVLATAFDGTSRGGVAIWRLPPSLDPRGDPTRGDLARVGTIRSSDLSDDADASDGPRCVRWSAADPAVLAVVADSFLAIVRVDAEGGPDPKPNTRGVLPPGSFVPSPSCASFHPDAPDVLAIACRGPDVHVHDARAGLDHPPSQTIANAHALQVRSVDYDPGAAGTRLATCGDDGLVKMWDARNFAKPTGERGAAMDGHAHWAWCVAHNPEYPDRLLASSGGDGVVRLWRTDGGGGGDGGSVGSIGGSIGGTQLCAAASFRGSHADTVYQAAWGRGDDPWTLASVSYDGRVVLDQVPRAEKYRILL</sequence>
<evidence type="ECO:0000256" key="1">
    <source>
        <dbReference type="ARBA" id="ARBA00005672"/>
    </source>
</evidence>
<feature type="repeat" description="WD" evidence="4">
    <location>
        <begin position="225"/>
        <end position="262"/>
    </location>
</feature>
<feature type="domain" description="EIPR1-like beta-propeller" evidence="5">
    <location>
        <begin position="186"/>
        <end position="307"/>
    </location>
</feature>
<dbReference type="PANTHER" id="PTHR14205:SF15">
    <property type="entry name" value="EARP AND GARP COMPLEX-INTERACTING PROTEIN 1"/>
    <property type="match status" value="1"/>
</dbReference>
<name>C1FH27_MICCC</name>
<keyword evidence="3" id="KW-0677">Repeat</keyword>
<dbReference type="OrthoDB" id="196957at2759"/>
<dbReference type="GeneID" id="8246772"/>
<dbReference type="FunCoup" id="C1FH27">
    <property type="interactions" value="1737"/>
</dbReference>